<proteinExistence type="predicted"/>
<feature type="domain" description="FAD-binding PCMH-type" evidence="3">
    <location>
        <begin position="1"/>
        <end position="222"/>
    </location>
</feature>
<gene>
    <name evidence="4" type="ORF">SVIO_010290</name>
</gene>
<keyword evidence="5" id="KW-1185">Reference proteome</keyword>
<dbReference type="SMART" id="SM01092">
    <property type="entry name" value="CO_deh_flav_C"/>
    <property type="match status" value="1"/>
</dbReference>
<dbReference type="PANTHER" id="PTHR42659:SF5">
    <property type="entry name" value="ALDEHYDE OXIDOREDUCTASE FAD-BINDING SUBUNIT PAOB"/>
    <property type="match status" value="1"/>
</dbReference>
<dbReference type="InterPro" id="IPR002346">
    <property type="entry name" value="Mopterin_DH_FAD-bd"/>
</dbReference>
<dbReference type="Gene3D" id="3.30.390.50">
    <property type="entry name" value="CO dehydrogenase flavoprotein, C-terminal domain"/>
    <property type="match status" value="1"/>
</dbReference>
<evidence type="ECO:0000313" key="4">
    <source>
        <dbReference type="EMBL" id="GDY50406.1"/>
    </source>
</evidence>
<feature type="region of interest" description="Disordered" evidence="2">
    <location>
        <begin position="324"/>
        <end position="348"/>
    </location>
</feature>
<evidence type="ECO:0000256" key="2">
    <source>
        <dbReference type="SAM" id="MobiDB-lite"/>
    </source>
</evidence>
<dbReference type="InterPro" id="IPR016167">
    <property type="entry name" value="FAD-bd_PCMH_sub1"/>
</dbReference>
<dbReference type="Gene3D" id="3.30.465.10">
    <property type="match status" value="2"/>
</dbReference>
<name>A0A4D4KU33_STRVO</name>
<dbReference type="InterPro" id="IPR016166">
    <property type="entry name" value="FAD-bd_PCMH"/>
</dbReference>
<dbReference type="Proteomes" id="UP000301309">
    <property type="component" value="Unassembled WGS sequence"/>
</dbReference>
<dbReference type="EMBL" id="BJHW01000001">
    <property type="protein sequence ID" value="GDY50406.1"/>
    <property type="molecule type" value="Genomic_DNA"/>
</dbReference>
<dbReference type="InterPro" id="IPR005107">
    <property type="entry name" value="CO_DH_flav_C"/>
</dbReference>
<dbReference type="InterPro" id="IPR036318">
    <property type="entry name" value="FAD-bd_PCMH-like_sf"/>
</dbReference>
<dbReference type="AlphaFoldDB" id="A0A4D4KU33"/>
<dbReference type="OrthoDB" id="9814706at2"/>
<protein>
    <submittedName>
        <fullName evidence="4">Molybdopterin dehydrogenase</fullName>
    </submittedName>
</protein>
<dbReference type="Pfam" id="PF03450">
    <property type="entry name" value="CO_deh_flav_C"/>
    <property type="match status" value="1"/>
</dbReference>
<dbReference type="PANTHER" id="PTHR42659">
    <property type="entry name" value="XANTHINE DEHYDROGENASE SUBUNIT C-RELATED"/>
    <property type="match status" value="1"/>
</dbReference>
<dbReference type="InterPro" id="IPR051312">
    <property type="entry name" value="Diverse_Substr_Oxidored"/>
</dbReference>
<dbReference type="PROSITE" id="PS51387">
    <property type="entry name" value="FAD_PCMH"/>
    <property type="match status" value="1"/>
</dbReference>
<evidence type="ECO:0000313" key="5">
    <source>
        <dbReference type="Proteomes" id="UP000301309"/>
    </source>
</evidence>
<accession>A0A4D4KU33</accession>
<dbReference type="GO" id="GO:0071949">
    <property type="term" value="F:FAD binding"/>
    <property type="evidence" value="ECO:0007669"/>
    <property type="project" value="InterPro"/>
</dbReference>
<dbReference type="GO" id="GO:0016491">
    <property type="term" value="F:oxidoreductase activity"/>
    <property type="evidence" value="ECO:0007669"/>
    <property type="project" value="UniProtKB-KW"/>
</dbReference>
<evidence type="ECO:0000259" key="3">
    <source>
        <dbReference type="PROSITE" id="PS51387"/>
    </source>
</evidence>
<dbReference type="SUPFAM" id="SSF55447">
    <property type="entry name" value="CO dehydrogenase flavoprotein C-terminal domain-like"/>
    <property type="match status" value="1"/>
</dbReference>
<evidence type="ECO:0000256" key="1">
    <source>
        <dbReference type="ARBA" id="ARBA00023002"/>
    </source>
</evidence>
<dbReference type="Pfam" id="PF00941">
    <property type="entry name" value="FAD_binding_5"/>
    <property type="match status" value="1"/>
</dbReference>
<keyword evidence="1" id="KW-0560">Oxidoreductase</keyword>
<dbReference type="RefSeq" id="WP_137976220.1">
    <property type="nucleotide sequence ID" value="NZ_BAAASO010000088.1"/>
</dbReference>
<sequence length="348" mass="37269">MRSFTYERATDTRAAVAAVARPGAKFISGGTNLLDLMKLDVEYPSHLVDISRLPLRDIEELPDGGLRIGAQARNSDVAADPRVRTRYPALSEALVSGASGQLRNKASTGGNLVQRTRCPYFYDTAADCNKRDPGSGCAAIGGFNRIHAILGASESCIATHPSDMAVAMTALDAEIELLRADGSARRVAITDFYRLPGDTPHIETVLGDDEMITGVLLPPPLPGRQVYRKVRDRASYEFALVSVAAVVSADRGTIREARVALGGVAHKPWRSVEAEDALTDRPATMDTYRAAAEAALRGAVGRGHNDFKIELAKRTLCRTLAQAAGASREPVSYPRPDQRAASGGTSQR</sequence>
<dbReference type="Gene3D" id="3.30.43.10">
    <property type="entry name" value="Uridine Diphospho-n-acetylenolpyruvylglucosamine Reductase, domain 2"/>
    <property type="match status" value="1"/>
</dbReference>
<dbReference type="InterPro" id="IPR036683">
    <property type="entry name" value="CO_DH_flav_C_dom_sf"/>
</dbReference>
<dbReference type="InterPro" id="IPR016169">
    <property type="entry name" value="FAD-bd_PCMH_sub2"/>
</dbReference>
<reference evidence="4 5" key="1">
    <citation type="journal article" date="2020" name="Int. J. Syst. Evol. Microbiol.">
        <title>Reclassification of Streptomyces castelarensis and Streptomyces sporoclivatus as later heterotypic synonyms of Streptomyces antimycoticus.</title>
        <authorList>
            <person name="Komaki H."/>
            <person name="Tamura T."/>
        </authorList>
    </citation>
    <scope>NUCLEOTIDE SEQUENCE [LARGE SCALE GENOMIC DNA]</scope>
    <source>
        <strain evidence="4 5">NBRC 13459</strain>
    </source>
</reference>
<comment type="caution">
    <text evidence="4">The sequence shown here is derived from an EMBL/GenBank/DDBJ whole genome shotgun (WGS) entry which is preliminary data.</text>
</comment>
<organism evidence="4 5">
    <name type="scientific">Streptomyces violaceusniger</name>
    <dbReference type="NCBI Taxonomy" id="68280"/>
    <lineage>
        <taxon>Bacteria</taxon>
        <taxon>Bacillati</taxon>
        <taxon>Actinomycetota</taxon>
        <taxon>Actinomycetes</taxon>
        <taxon>Kitasatosporales</taxon>
        <taxon>Streptomycetaceae</taxon>
        <taxon>Streptomyces</taxon>
        <taxon>Streptomyces violaceusniger group</taxon>
    </lineage>
</organism>
<dbReference type="SUPFAM" id="SSF56176">
    <property type="entry name" value="FAD-binding/transporter-associated domain-like"/>
    <property type="match status" value="1"/>
</dbReference>